<evidence type="ECO:0000256" key="9">
    <source>
        <dbReference type="PROSITE-ProRule" id="PRU01360"/>
    </source>
</evidence>
<evidence type="ECO:0000256" key="10">
    <source>
        <dbReference type="RuleBase" id="RU003357"/>
    </source>
</evidence>
<dbReference type="PROSITE" id="PS52016">
    <property type="entry name" value="TONB_DEPENDENT_REC_3"/>
    <property type="match status" value="1"/>
</dbReference>
<dbReference type="Pfam" id="PF00593">
    <property type="entry name" value="TonB_dep_Rec_b-barrel"/>
    <property type="match status" value="1"/>
</dbReference>
<dbReference type="STRING" id="928856.SAMN04488049_10839"/>
<keyword evidence="11" id="KW-0732">Signal</keyword>
<keyword evidence="3 9" id="KW-0813">Transport</keyword>
<evidence type="ECO:0000256" key="6">
    <source>
        <dbReference type="ARBA" id="ARBA00023077"/>
    </source>
</evidence>
<dbReference type="GO" id="GO:0015344">
    <property type="term" value="F:siderophore uptake transmembrane transporter activity"/>
    <property type="evidence" value="ECO:0007669"/>
    <property type="project" value="TreeGrafter"/>
</dbReference>
<reference evidence="14 15" key="1">
    <citation type="submission" date="2015-09" db="EMBL/GenBank/DDBJ databases">
        <authorList>
            <consortium name="Swine Surveillance"/>
        </authorList>
    </citation>
    <scope>NUCLEOTIDE SEQUENCE [LARGE SCALE GENOMIC DNA]</scope>
    <source>
        <strain evidence="14 15">CECT 7557</strain>
    </source>
</reference>
<dbReference type="SUPFAM" id="SSF56935">
    <property type="entry name" value="Porins"/>
    <property type="match status" value="1"/>
</dbReference>
<feature type="domain" description="TonB-dependent receptor plug" evidence="13">
    <location>
        <begin position="48"/>
        <end position="161"/>
    </location>
</feature>
<evidence type="ECO:0000313" key="14">
    <source>
        <dbReference type="EMBL" id="CUH78412.1"/>
    </source>
</evidence>
<dbReference type="AlphaFoldDB" id="A0A0P1GAB5"/>
<dbReference type="GO" id="GO:0044718">
    <property type="term" value="P:siderophore transmembrane transport"/>
    <property type="evidence" value="ECO:0007669"/>
    <property type="project" value="TreeGrafter"/>
</dbReference>
<dbReference type="InterPro" id="IPR036942">
    <property type="entry name" value="Beta-barrel_TonB_sf"/>
</dbReference>
<feature type="signal peptide" evidence="11">
    <location>
        <begin position="1"/>
        <end position="21"/>
    </location>
</feature>
<evidence type="ECO:0000256" key="2">
    <source>
        <dbReference type="ARBA" id="ARBA00009810"/>
    </source>
</evidence>
<keyword evidence="4 9" id="KW-1134">Transmembrane beta strand</keyword>
<name>A0A0P1GAB5_9RHOB</name>
<comment type="subcellular location">
    <subcellularLocation>
        <location evidence="1 9">Cell outer membrane</location>
        <topology evidence="1 9">Multi-pass membrane protein</topology>
    </subcellularLocation>
</comment>
<keyword evidence="7 9" id="KW-0472">Membrane</keyword>
<evidence type="ECO:0000256" key="4">
    <source>
        <dbReference type="ARBA" id="ARBA00022452"/>
    </source>
</evidence>
<dbReference type="OrthoDB" id="9796221at2"/>
<dbReference type="InterPro" id="IPR012910">
    <property type="entry name" value="Plug_dom"/>
</dbReference>
<evidence type="ECO:0000256" key="8">
    <source>
        <dbReference type="ARBA" id="ARBA00023237"/>
    </source>
</evidence>
<dbReference type="Gene3D" id="2.170.130.10">
    <property type="entry name" value="TonB-dependent receptor, plug domain"/>
    <property type="match status" value="1"/>
</dbReference>
<keyword evidence="14" id="KW-0675">Receptor</keyword>
<evidence type="ECO:0000259" key="12">
    <source>
        <dbReference type="Pfam" id="PF00593"/>
    </source>
</evidence>
<gene>
    <name evidence="14" type="primary">tdhA</name>
    <name evidence="14" type="ORF">TRM7557_01868</name>
</gene>
<evidence type="ECO:0000256" key="5">
    <source>
        <dbReference type="ARBA" id="ARBA00022692"/>
    </source>
</evidence>
<evidence type="ECO:0000256" key="11">
    <source>
        <dbReference type="SAM" id="SignalP"/>
    </source>
</evidence>
<evidence type="ECO:0000313" key="15">
    <source>
        <dbReference type="Proteomes" id="UP000052022"/>
    </source>
</evidence>
<comment type="similarity">
    <text evidence="2 9 10">Belongs to the TonB-dependent receptor family.</text>
</comment>
<dbReference type="GO" id="GO:0009279">
    <property type="term" value="C:cell outer membrane"/>
    <property type="evidence" value="ECO:0007669"/>
    <property type="project" value="UniProtKB-SubCell"/>
</dbReference>
<keyword evidence="5 9" id="KW-0812">Transmembrane</keyword>
<dbReference type="RefSeq" id="WP_082626572.1">
    <property type="nucleotide sequence ID" value="NZ_CYSD01000031.1"/>
</dbReference>
<keyword evidence="6 10" id="KW-0798">TonB box</keyword>
<dbReference type="Gene3D" id="2.40.170.20">
    <property type="entry name" value="TonB-dependent receptor, beta-barrel domain"/>
    <property type="match status" value="1"/>
</dbReference>
<dbReference type="PANTHER" id="PTHR30069:SF41">
    <property type="entry name" value="HEME_HEMOPEXIN UTILIZATION PROTEIN C"/>
    <property type="match status" value="1"/>
</dbReference>
<dbReference type="Proteomes" id="UP000052022">
    <property type="component" value="Unassembled WGS sequence"/>
</dbReference>
<proteinExistence type="inferred from homology"/>
<keyword evidence="15" id="KW-1185">Reference proteome</keyword>
<organism evidence="14 15">
    <name type="scientific">Tritonibacter multivorans</name>
    <dbReference type="NCBI Taxonomy" id="928856"/>
    <lineage>
        <taxon>Bacteria</taxon>
        <taxon>Pseudomonadati</taxon>
        <taxon>Pseudomonadota</taxon>
        <taxon>Alphaproteobacteria</taxon>
        <taxon>Rhodobacterales</taxon>
        <taxon>Paracoccaceae</taxon>
        <taxon>Tritonibacter</taxon>
    </lineage>
</organism>
<dbReference type="EMBL" id="CYSD01000031">
    <property type="protein sequence ID" value="CUH78412.1"/>
    <property type="molecule type" value="Genomic_DNA"/>
</dbReference>
<dbReference type="Pfam" id="PF07715">
    <property type="entry name" value="Plug"/>
    <property type="match status" value="1"/>
</dbReference>
<dbReference type="InterPro" id="IPR000531">
    <property type="entry name" value="Beta-barrel_TonB"/>
</dbReference>
<dbReference type="InterPro" id="IPR039426">
    <property type="entry name" value="TonB-dep_rcpt-like"/>
</dbReference>
<protein>
    <submittedName>
        <fullName evidence="14">TonB-dependent heme receptor A</fullName>
    </submittedName>
</protein>
<feature type="domain" description="TonB-dependent receptor-like beta-barrel" evidence="12">
    <location>
        <begin position="252"/>
        <end position="647"/>
    </location>
</feature>
<keyword evidence="8 9" id="KW-0998">Cell outer membrane</keyword>
<dbReference type="InterPro" id="IPR037066">
    <property type="entry name" value="Plug_dom_sf"/>
</dbReference>
<accession>A0A0P1GAB5</accession>
<sequence>MTNQTSLLAICASLCASGLWAQDVLDTSDIDVIGTVIIGESRRGVQTGTAASRTEIDQDEIEARQATTLGQLMDSIPNVSLINGILPQGAGITIRGVGAQAGVYGTDGKINVVIDGVQSGAEEIYRNGSFLSLEPELFKELDVTRGPADGFRYSGGAVGGTVEATTKDARDFLEQGDTFSFRQKLGYESNGDGLLSTSILSFAPNDRFDLLAFYGYRTANDRDDGAGNTLPGTEFRQTSAMLKGNYALTPASKLSFALIRNEIPERDVFYSAFDPDFSSEKVDRDTEDTTAYVEYNFDSVDSDLINVTARLQYKKEEIDILSLSGATGIYDADHQTTTTSLRVTNQARFNTGALSHDLLAGIEFGQRVRTSFAAGTTVNDVSAPGGTDDYVALFLSDEIEIGDRLTMTPQARYEQQTLTSQDNDAGFSFGRPVPAIADGTAFKSEALTGALSAHYELTDAVAVFGTVAYNENLPILDDIRGSFATQSEKARSYEIGMSYDGFDVFADGDVLKTKLTGFHTHIWDVTTYSGVSDVDLWGGELEVSYAHPLFYVDANAAISRGSQNEGSDFFSRATGEAAQLTLGKRFMDDQLDVNIEAKHAWGNDRTTSTSGALAPTDAYTVYTVSSTYKPNSGPLDGVELSASVENLFDREYRAYGNTRNGIGRTFKLSVAKTF</sequence>
<evidence type="ECO:0000256" key="3">
    <source>
        <dbReference type="ARBA" id="ARBA00022448"/>
    </source>
</evidence>
<evidence type="ECO:0000259" key="13">
    <source>
        <dbReference type="Pfam" id="PF07715"/>
    </source>
</evidence>
<evidence type="ECO:0000256" key="1">
    <source>
        <dbReference type="ARBA" id="ARBA00004571"/>
    </source>
</evidence>
<evidence type="ECO:0000256" key="7">
    <source>
        <dbReference type="ARBA" id="ARBA00023136"/>
    </source>
</evidence>
<dbReference type="PANTHER" id="PTHR30069">
    <property type="entry name" value="TONB-DEPENDENT OUTER MEMBRANE RECEPTOR"/>
    <property type="match status" value="1"/>
</dbReference>
<feature type="chain" id="PRO_5006063227" evidence="11">
    <location>
        <begin position="22"/>
        <end position="674"/>
    </location>
</feature>